<dbReference type="RefSeq" id="WP_252770746.1">
    <property type="nucleotide sequence ID" value="NZ_JAMXMC010000009.1"/>
</dbReference>
<accession>A0ABT1BPV1</accession>
<protein>
    <recommendedName>
        <fullName evidence="2">DUF6160 domain-containing protein</fullName>
    </recommendedName>
</protein>
<evidence type="ECO:0000259" key="2">
    <source>
        <dbReference type="Pfam" id="PF19657"/>
    </source>
</evidence>
<reference evidence="3 4" key="1">
    <citation type="submission" date="2022-06" db="EMBL/GenBank/DDBJ databases">
        <title>Ideonella sp. NS12-5 Genome sequencing and assembly.</title>
        <authorList>
            <person name="Jung Y."/>
        </authorList>
    </citation>
    <scope>NUCLEOTIDE SEQUENCE [LARGE SCALE GENOMIC DNA]</scope>
    <source>
        <strain evidence="3 4">NS12-5</strain>
    </source>
</reference>
<comment type="caution">
    <text evidence="3">The sequence shown here is derived from an EMBL/GenBank/DDBJ whole genome shotgun (WGS) entry which is preliminary data.</text>
</comment>
<evidence type="ECO:0000256" key="1">
    <source>
        <dbReference type="SAM" id="SignalP"/>
    </source>
</evidence>
<dbReference type="EMBL" id="JAMXMC010000009">
    <property type="protein sequence ID" value="MCO5978133.1"/>
    <property type="molecule type" value="Genomic_DNA"/>
</dbReference>
<feature type="domain" description="DUF6160" evidence="2">
    <location>
        <begin position="5"/>
        <end position="97"/>
    </location>
</feature>
<gene>
    <name evidence="3" type="ORF">M0L44_15650</name>
</gene>
<dbReference type="InterPro" id="IPR046158">
    <property type="entry name" value="DUF6160"/>
</dbReference>
<evidence type="ECO:0000313" key="4">
    <source>
        <dbReference type="Proteomes" id="UP001204851"/>
    </source>
</evidence>
<feature type="chain" id="PRO_5045720343" description="DUF6160 domain-containing protein" evidence="1">
    <location>
        <begin position="24"/>
        <end position="185"/>
    </location>
</feature>
<name>A0ABT1BPV1_9BURK</name>
<proteinExistence type="predicted"/>
<dbReference type="Proteomes" id="UP001204851">
    <property type="component" value="Unassembled WGS sequence"/>
</dbReference>
<dbReference type="Pfam" id="PF19657">
    <property type="entry name" value="DUF6160"/>
    <property type="match status" value="1"/>
</dbReference>
<evidence type="ECO:0000313" key="3">
    <source>
        <dbReference type="EMBL" id="MCO5978133.1"/>
    </source>
</evidence>
<sequence>MKFALRAAALATTLSALALSASAMTAIEDDALSTVSGQDGVSIAGDLNINIGSFQYTDTDTTGGSVSFNNIGVKGMFVMTIDILKAGDAGTAGTFVNAVATSMAKYIAPADVGTNLTNLVTNGVYDGASDVVQFAFPNANLDSKLAPSVTVGSITMGNSVGNKSFGSVAINNIDMQGSKFWLWAH</sequence>
<keyword evidence="1" id="KW-0732">Signal</keyword>
<feature type="signal peptide" evidence="1">
    <location>
        <begin position="1"/>
        <end position="23"/>
    </location>
</feature>
<organism evidence="3 4">
    <name type="scientific">Ideonella oryzae</name>
    <dbReference type="NCBI Taxonomy" id="2937441"/>
    <lineage>
        <taxon>Bacteria</taxon>
        <taxon>Pseudomonadati</taxon>
        <taxon>Pseudomonadota</taxon>
        <taxon>Betaproteobacteria</taxon>
        <taxon>Burkholderiales</taxon>
        <taxon>Sphaerotilaceae</taxon>
        <taxon>Ideonella</taxon>
    </lineage>
</organism>
<keyword evidence="4" id="KW-1185">Reference proteome</keyword>